<gene>
    <name evidence="2" type="ORF">EAS64_41970</name>
</gene>
<dbReference type="RefSeq" id="WP_145862301.1">
    <property type="nucleotide sequence ID" value="NZ_RPFW01000013.1"/>
</dbReference>
<sequence length="125" mass="13271">MVISQDGQGSVPQEPVLIPVQVGDCRLLLSAYDLSGELADRDTEIEIASSASVQHRMLNGMLDGLAAFATGIVDRFEPTSASKVSVQFDCNVALESGTLVAVVGKASWQRTFTVTVEWTRDLAGG</sequence>
<evidence type="ECO:0000313" key="3">
    <source>
        <dbReference type="Proteomes" id="UP000460272"/>
    </source>
</evidence>
<comment type="caution">
    <text evidence="2">The sequence shown here is derived from an EMBL/GenBank/DDBJ whole genome shotgun (WGS) entry which is preliminary data.</text>
</comment>
<dbReference type="AlphaFoldDB" id="A0A6P2BN82"/>
<feature type="domain" description="Trypsin-co-occurring" evidence="1">
    <location>
        <begin position="52"/>
        <end position="120"/>
    </location>
</feature>
<proteinExistence type="predicted"/>
<dbReference type="NCBIfam" id="NF041216">
    <property type="entry name" value="CU044_2847_fam"/>
    <property type="match status" value="1"/>
</dbReference>
<dbReference type="Proteomes" id="UP000460272">
    <property type="component" value="Unassembled WGS sequence"/>
</dbReference>
<dbReference type="InterPro" id="IPR045794">
    <property type="entry name" value="Trypco1"/>
</dbReference>
<evidence type="ECO:0000313" key="2">
    <source>
        <dbReference type="EMBL" id="TVY99130.1"/>
    </source>
</evidence>
<name>A0A6P2BN82_9ACTN</name>
<dbReference type="EMBL" id="RPFW01000013">
    <property type="protein sequence ID" value="TVY99130.1"/>
    <property type="molecule type" value="Genomic_DNA"/>
</dbReference>
<accession>A0A6P2BN82</accession>
<organism evidence="2 3">
    <name type="scientific">Trebonia kvetii</name>
    <dbReference type="NCBI Taxonomy" id="2480626"/>
    <lineage>
        <taxon>Bacteria</taxon>
        <taxon>Bacillati</taxon>
        <taxon>Actinomycetota</taxon>
        <taxon>Actinomycetes</taxon>
        <taxon>Streptosporangiales</taxon>
        <taxon>Treboniaceae</taxon>
        <taxon>Trebonia</taxon>
    </lineage>
</organism>
<evidence type="ECO:0000259" key="1">
    <source>
        <dbReference type="Pfam" id="PF19493"/>
    </source>
</evidence>
<reference evidence="2 3" key="1">
    <citation type="submission" date="2018-11" db="EMBL/GenBank/DDBJ databases">
        <title>Trebonia kvetii gen.nov., sp.nov., a novel acidophilic actinobacterium, and proposal of the new actinobacterial family Treboniaceae fam. nov.</title>
        <authorList>
            <person name="Rapoport D."/>
            <person name="Sagova-Mareckova M."/>
            <person name="Sedlacek I."/>
            <person name="Provaznik J."/>
            <person name="Kralova S."/>
            <person name="Pavlinic D."/>
            <person name="Benes V."/>
            <person name="Kopecky J."/>
        </authorList>
    </citation>
    <scope>NUCLEOTIDE SEQUENCE [LARGE SCALE GENOMIC DNA]</scope>
    <source>
        <strain evidence="2 3">15Tr583</strain>
    </source>
</reference>
<protein>
    <recommendedName>
        <fullName evidence="1">Trypsin-co-occurring domain-containing protein</fullName>
    </recommendedName>
</protein>
<dbReference type="OrthoDB" id="3393229at2"/>
<keyword evidence="3" id="KW-1185">Reference proteome</keyword>
<dbReference type="Pfam" id="PF19493">
    <property type="entry name" value="Trypco1"/>
    <property type="match status" value="1"/>
</dbReference>